<reference evidence="2" key="1">
    <citation type="submission" date="2017-06" db="EMBL/GenBank/DDBJ databases">
        <title>Capnocytophaga spp. assemblies.</title>
        <authorList>
            <person name="Gulvik C.A."/>
        </authorList>
    </citation>
    <scope>NUCLEOTIDE SEQUENCE [LARGE SCALE GENOMIC DNA]</scope>
    <source>
        <strain evidence="2">H3936</strain>
    </source>
</reference>
<name>A0AAC9Z553_9FLAO</name>
<dbReference type="EMBL" id="CP022389">
    <property type="protein sequence ID" value="ATA94646.1"/>
    <property type="molecule type" value="Genomic_DNA"/>
</dbReference>
<organism evidence="1 2">
    <name type="scientific">Capnocytophaga canimorsus</name>
    <dbReference type="NCBI Taxonomy" id="28188"/>
    <lineage>
        <taxon>Bacteria</taxon>
        <taxon>Pseudomonadati</taxon>
        <taxon>Bacteroidota</taxon>
        <taxon>Flavobacteriia</taxon>
        <taxon>Flavobacteriales</taxon>
        <taxon>Flavobacteriaceae</taxon>
        <taxon>Capnocytophaga</taxon>
    </lineage>
</organism>
<protein>
    <submittedName>
        <fullName evidence="1">Uncharacterized protein</fullName>
    </submittedName>
</protein>
<dbReference type="AlphaFoldDB" id="A0AAC9Z553"/>
<dbReference type="RefSeq" id="WP_095920035.1">
    <property type="nucleotide sequence ID" value="NZ_CP022389.1"/>
</dbReference>
<sequence>MTRKGLYNAIVITDDSSLNFMDMSGGEGILHFSMFNAGDTILVLDDSTRQEILPGESFVIESPVAIVNESFRIRFKSEENKHNNKVFVRYIVERQCFTKNE</sequence>
<accession>A0AAC9Z553</accession>
<evidence type="ECO:0000313" key="1">
    <source>
        <dbReference type="EMBL" id="ATA94646.1"/>
    </source>
</evidence>
<evidence type="ECO:0000313" key="2">
    <source>
        <dbReference type="Proteomes" id="UP000243753"/>
    </source>
</evidence>
<proteinExistence type="predicted"/>
<gene>
    <name evidence="1" type="ORF">CGC54_10050</name>
</gene>
<dbReference type="Proteomes" id="UP000243753">
    <property type="component" value="Chromosome"/>
</dbReference>